<dbReference type="InterPro" id="IPR011664">
    <property type="entry name" value="Abi_system_AbiD/AbiF-like"/>
</dbReference>
<dbReference type="EMBL" id="CACVAS010000058">
    <property type="protein sequence ID" value="CAA6813006.1"/>
    <property type="molecule type" value="Genomic_DNA"/>
</dbReference>
<reference evidence="1" key="1">
    <citation type="submission" date="2020-01" db="EMBL/GenBank/DDBJ databases">
        <authorList>
            <person name="Meier V. D."/>
            <person name="Meier V D."/>
        </authorList>
    </citation>
    <scope>NUCLEOTIDE SEQUENCE</scope>
    <source>
        <strain evidence="1">HLG_WM_MAG_01</strain>
    </source>
</reference>
<proteinExistence type="predicted"/>
<gene>
    <name evidence="1" type="ORF">HELGO_WM350</name>
</gene>
<evidence type="ECO:0000313" key="1">
    <source>
        <dbReference type="EMBL" id="CAA6813006.1"/>
    </source>
</evidence>
<sequence length="197" mass="23456">MNEILINTFISPSRFSKYKTLANYEENLISSKQYYIPLSILEVSLRNAINNHFEKMYGRGWLLHQASFLRNDLVRKIDEAKLKLNARNENINKEKLVAELSFGFWTSLFKVPYAKQMRTYDLKRIFPNLPPKHKELIDRAKLSTRLNHIRAFRNRISHHEKITDKSEFKNIGIEINSILFYFDEDILAFSKRLNHVH</sequence>
<dbReference type="AlphaFoldDB" id="A0A6S6T9F4"/>
<organism evidence="1">
    <name type="scientific">uncultured Sulfurovum sp</name>
    <dbReference type="NCBI Taxonomy" id="269237"/>
    <lineage>
        <taxon>Bacteria</taxon>
        <taxon>Pseudomonadati</taxon>
        <taxon>Campylobacterota</taxon>
        <taxon>Epsilonproteobacteria</taxon>
        <taxon>Campylobacterales</taxon>
        <taxon>Sulfurovaceae</taxon>
        <taxon>Sulfurovum</taxon>
        <taxon>environmental samples</taxon>
    </lineage>
</organism>
<name>A0A6S6T9F4_9BACT</name>
<protein>
    <submittedName>
        <fullName evidence="1">TIORF34 protein</fullName>
    </submittedName>
</protein>
<accession>A0A6S6T9F4</accession>
<dbReference type="Pfam" id="PF07751">
    <property type="entry name" value="Abi_2"/>
    <property type="match status" value="1"/>
</dbReference>